<name>A0A2P8DCF0_9BACT</name>
<dbReference type="Gene3D" id="3.40.800.10">
    <property type="entry name" value="Ureohydrolase domain"/>
    <property type="match status" value="1"/>
</dbReference>
<dbReference type="GO" id="GO:0033389">
    <property type="term" value="P:putrescine biosynthetic process from arginine, via agmatine"/>
    <property type="evidence" value="ECO:0007669"/>
    <property type="project" value="TreeGrafter"/>
</dbReference>
<comment type="caution">
    <text evidence="6">The sequence shown here is derived from an EMBL/GenBank/DDBJ whole genome shotgun (WGS) entry which is preliminary data.</text>
</comment>
<evidence type="ECO:0000256" key="4">
    <source>
        <dbReference type="ARBA" id="ARBA00023211"/>
    </source>
</evidence>
<sequence>MPHLHPLTPQVLKNLLALREGETKFGSCIGLASGDNWLQQPEFRDATFVLLGLPEDIGVRANGGIGGAHTAWPAFLKSLLNIQETEVLSGRDFFLLGQLDFTDWLNACVDAGTETLRKYTAGIDELVYPLIRDIVAAGKIPVVIGGGHNNAYPLLKGLSLAKGMTVNVLNLDAHSDFRVAEGRHSGNGFRYAYQDAYLKRYAMLGLHEPYNSKGIVAELQANDDLLPVFWEDIFLREKEAWPAALQRCLDHVSGAAFGVELDVDCIENVLSSAATPVGITVQHALQYLYRCGCSPHAAYLHLPEGVSLRADGLSDPFTGKLLSYLVQAFAKGVLDRRL</sequence>
<evidence type="ECO:0000313" key="7">
    <source>
        <dbReference type="Proteomes" id="UP000240572"/>
    </source>
</evidence>
<organism evidence="6 7">
    <name type="scientific">Taibaiella chishuiensis</name>
    <dbReference type="NCBI Taxonomy" id="1434707"/>
    <lineage>
        <taxon>Bacteria</taxon>
        <taxon>Pseudomonadati</taxon>
        <taxon>Bacteroidota</taxon>
        <taxon>Chitinophagia</taxon>
        <taxon>Chitinophagales</taxon>
        <taxon>Chitinophagaceae</taxon>
        <taxon>Taibaiella</taxon>
    </lineage>
</organism>
<dbReference type="InterPro" id="IPR023696">
    <property type="entry name" value="Ureohydrolase_dom_sf"/>
</dbReference>
<keyword evidence="4" id="KW-0464">Manganese</keyword>
<dbReference type="SUPFAM" id="SSF52768">
    <property type="entry name" value="Arginase/deacetylase"/>
    <property type="match status" value="1"/>
</dbReference>
<dbReference type="EMBL" id="PYGD01000001">
    <property type="protein sequence ID" value="PSK94892.1"/>
    <property type="molecule type" value="Genomic_DNA"/>
</dbReference>
<dbReference type="AlphaFoldDB" id="A0A2P8DCF0"/>
<dbReference type="InterPro" id="IPR006035">
    <property type="entry name" value="Ureohydrolase"/>
</dbReference>
<dbReference type="RefSeq" id="WP_106521574.1">
    <property type="nucleotide sequence ID" value="NZ_PYGD01000001.1"/>
</dbReference>
<evidence type="ECO:0000313" key="6">
    <source>
        <dbReference type="EMBL" id="PSK94892.1"/>
    </source>
</evidence>
<accession>A0A2P8DCF0</accession>
<keyword evidence="2" id="KW-0378">Hydrolase</keyword>
<evidence type="ECO:0000256" key="3">
    <source>
        <dbReference type="ARBA" id="ARBA00022808"/>
    </source>
</evidence>
<keyword evidence="7" id="KW-1185">Reference proteome</keyword>
<dbReference type="GO" id="GO:0046872">
    <property type="term" value="F:metal ion binding"/>
    <property type="evidence" value="ECO:0007669"/>
    <property type="project" value="UniProtKB-KW"/>
</dbReference>
<dbReference type="Pfam" id="PF00491">
    <property type="entry name" value="Arginase"/>
    <property type="match status" value="1"/>
</dbReference>
<gene>
    <name evidence="6" type="ORF">B0I18_1011055</name>
</gene>
<comment type="similarity">
    <text evidence="5">Belongs to the arginase family.</text>
</comment>
<dbReference type="CDD" id="cd09988">
    <property type="entry name" value="Formimidoylglutamase"/>
    <property type="match status" value="1"/>
</dbReference>
<dbReference type="GO" id="GO:0008783">
    <property type="term" value="F:agmatinase activity"/>
    <property type="evidence" value="ECO:0007669"/>
    <property type="project" value="TreeGrafter"/>
</dbReference>
<dbReference type="PROSITE" id="PS51409">
    <property type="entry name" value="ARGINASE_2"/>
    <property type="match status" value="1"/>
</dbReference>
<evidence type="ECO:0000256" key="2">
    <source>
        <dbReference type="ARBA" id="ARBA00022801"/>
    </source>
</evidence>
<keyword evidence="3" id="KW-0369">Histidine metabolism</keyword>
<proteinExistence type="inferred from homology"/>
<dbReference type="PANTHER" id="PTHR11358">
    <property type="entry name" value="ARGINASE/AGMATINASE"/>
    <property type="match status" value="1"/>
</dbReference>
<dbReference type="OrthoDB" id="9788689at2"/>
<reference evidence="6 7" key="1">
    <citation type="submission" date="2018-03" db="EMBL/GenBank/DDBJ databases">
        <title>Genomic Encyclopedia of Type Strains, Phase III (KMG-III): the genomes of soil and plant-associated and newly described type strains.</title>
        <authorList>
            <person name="Whitman W."/>
        </authorList>
    </citation>
    <scope>NUCLEOTIDE SEQUENCE [LARGE SCALE GENOMIC DNA]</scope>
    <source>
        <strain evidence="6 7">CGMCC 1.12700</strain>
    </source>
</reference>
<evidence type="ECO:0000256" key="1">
    <source>
        <dbReference type="ARBA" id="ARBA00022723"/>
    </source>
</evidence>
<dbReference type="Proteomes" id="UP000240572">
    <property type="component" value="Unassembled WGS sequence"/>
</dbReference>
<keyword evidence="1" id="KW-0479">Metal-binding</keyword>
<evidence type="ECO:0000256" key="5">
    <source>
        <dbReference type="PROSITE-ProRule" id="PRU00742"/>
    </source>
</evidence>
<dbReference type="GO" id="GO:0006547">
    <property type="term" value="P:L-histidine metabolic process"/>
    <property type="evidence" value="ECO:0007669"/>
    <property type="project" value="UniProtKB-KW"/>
</dbReference>
<dbReference type="PANTHER" id="PTHR11358:SF35">
    <property type="entry name" value="FORMIMIDOYLGLUTAMASE"/>
    <property type="match status" value="1"/>
</dbReference>
<protein>
    <submittedName>
        <fullName evidence="6">Formiminoglutamase</fullName>
    </submittedName>
</protein>